<dbReference type="EMBL" id="CP002738">
    <property type="protein sequence ID" value="AEG00324.1"/>
    <property type="molecule type" value="Genomic_DNA"/>
</dbReference>
<dbReference type="eggNOG" id="ENOG502ZED9">
    <property type="taxonomic scope" value="Bacteria"/>
</dbReference>
<reference key="2">
    <citation type="submission" date="2011-05" db="EMBL/GenBank/DDBJ databases">
        <title>Complete genome sequence of the aerobic marine methanotroph Methylomonas methanica MC09.</title>
        <authorList>
            <person name="Boden R."/>
            <person name="Cunliffe M."/>
            <person name="Scanlan J."/>
            <person name="Moussard H."/>
            <person name="Kits K.D."/>
            <person name="Klotz M."/>
            <person name="Jetten M."/>
            <person name="Vuilleumier S."/>
            <person name="Han J."/>
            <person name="Peters L."/>
            <person name="Mikhailova N."/>
            <person name="Teshima H."/>
            <person name="Tapia R."/>
            <person name="Kyrpides N."/>
            <person name="Ivanova N."/>
            <person name="Pagani I."/>
            <person name="Cheng J.-F."/>
            <person name="Goodwin L."/>
            <person name="Han C."/>
            <person name="Hauser L."/>
            <person name="Land M."/>
            <person name="Lapidus A."/>
            <person name="Lucas S."/>
            <person name="Pitluck S."/>
            <person name="Woyke T."/>
            <person name="Stein L.Y."/>
            <person name="Murrell C."/>
        </authorList>
    </citation>
    <scope>NUCLEOTIDE SEQUENCE</scope>
    <source>
        <strain>MC09</strain>
    </source>
</reference>
<gene>
    <name evidence="1" type="ordered locus">Metme_1908</name>
</gene>
<dbReference type="PROSITE" id="PS51257">
    <property type="entry name" value="PROKAR_LIPOPROTEIN"/>
    <property type="match status" value="1"/>
</dbReference>
<organism evidence="1 2">
    <name type="scientific">Methylomonas methanica (strain DSM 25384 / MC09)</name>
    <dbReference type="NCBI Taxonomy" id="857087"/>
    <lineage>
        <taxon>Bacteria</taxon>
        <taxon>Pseudomonadati</taxon>
        <taxon>Pseudomonadota</taxon>
        <taxon>Gammaproteobacteria</taxon>
        <taxon>Methylococcales</taxon>
        <taxon>Methylococcaceae</taxon>
        <taxon>Methylomonas</taxon>
    </lineage>
</organism>
<proteinExistence type="predicted"/>
<dbReference type="RefSeq" id="WP_013818575.1">
    <property type="nucleotide sequence ID" value="NC_015572.1"/>
</dbReference>
<reference evidence="2" key="3">
    <citation type="submission" date="2011-05" db="EMBL/GenBank/DDBJ databases">
        <title>Complete sequence of Methylomonas methanica MC09.</title>
        <authorList>
            <consortium name="US DOE Joint Genome Institute"/>
            <person name="Lucas S."/>
            <person name="Han J."/>
            <person name="Lapidus A."/>
            <person name="Cheng J.-F."/>
            <person name="Goodwin L."/>
            <person name="Pitluck S."/>
            <person name="Peters L."/>
            <person name="Mikhailova N."/>
            <person name="Teshima H."/>
            <person name="Han C."/>
            <person name="Tapia R."/>
            <person name="Land M."/>
            <person name="Hauser L."/>
            <person name="Kyrpides N."/>
            <person name="Ivanova N."/>
            <person name="Pagani I."/>
            <person name="Stein L."/>
            <person name="Woyke T."/>
        </authorList>
    </citation>
    <scope>NUCLEOTIDE SEQUENCE [LARGE SCALE GENOMIC DNA]</scope>
    <source>
        <strain evidence="2">MC09</strain>
    </source>
</reference>
<dbReference type="Proteomes" id="UP000008888">
    <property type="component" value="Chromosome"/>
</dbReference>
<evidence type="ECO:0000313" key="1">
    <source>
        <dbReference type="EMBL" id="AEG00324.1"/>
    </source>
</evidence>
<accession>G0A4A8</accession>
<dbReference type="AlphaFoldDB" id="G0A4A8"/>
<sequence>MKKTIHSNFTILSAVLVVTGALVGCSSQPTLGERMIQQSSGTAVLGERWEAGSKKVAKGEKLIKDGNALIKDARDDMRKGENKVSDGQALVEAGRKQMAESERQYQLRFPNAK</sequence>
<dbReference type="KEGG" id="mmt:Metme_1908"/>
<protein>
    <recommendedName>
        <fullName evidence="3">Lipoprotein</fullName>
    </recommendedName>
</protein>
<evidence type="ECO:0000313" key="2">
    <source>
        <dbReference type="Proteomes" id="UP000008888"/>
    </source>
</evidence>
<reference evidence="1 2" key="1">
    <citation type="journal article" date="2011" name="J. Bacteriol.">
        <title>Complete Genome Sequence of the Aerobic Marine Methanotroph Methylomonas methanica MC09.</title>
        <authorList>
            <person name="Boden R."/>
            <person name="Cunliffe M."/>
            <person name="Scanlan J."/>
            <person name="Moussard H."/>
            <person name="Kits K.D."/>
            <person name="Klotz M.G."/>
            <person name="Jetten M.S."/>
            <person name="Vuilleumier S."/>
            <person name="Han J."/>
            <person name="Peters L."/>
            <person name="Mikhailova N."/>
            <person name="Teshima H."/>
            <person name="Tapia R."/>
            <person name="Kyrpides N."/>
            <person name="Ivanova N."/>
            <person name="Pagani I."/>
            <person name="Cheng J.F."/>
            <person name="Goodwin L."/>
            <person name="Han C."/>
            <person name="Hauser L."/>
            <person name="Land M.L."/>
            <person name="Lapidus A."/>
            <person name="Lucas S."/>
            <person name="Pitluck S."/>
            <person name="Woyke T."/>
            <person name="Stein L."/>
            <person name="Murrell J.C."/>
        </authorList>
    </citation>
    <scope>NUCLEOTIDE SEQUENCE [LARGE SCALE GENOMIC DNA]</scope>
    <source>
        <strain evidence="1 2">MC09</strain>
    </source>
</reference>
<keyword evidence="2" id="KW-1185">Reference proteome</keyword>
<dbReference type="HOGENOM" id="CLU_2130553_0_0_6"/>
<evidence type="ECO:0008006" key="3">
    <source>
        <dbReference type="Google" id="ProtNLM"/>
    </source>
</evidence>
<name>G0A4A8_METMM</name>